<dbReference type="PANTHER" id="PTHR34138">
    <property type="entry name" value="CELL SHAPE-DETERMINING PROTEIN MREC"/>
    <property type="match status" value="1"/>
</dbReference>
<evidence type="ECO:0000256" key="1">
    <source>
        <dbReference type="ARBA" id="ARBA00009369"/>
    </source>
</evidence>
<sequence length="261" mass="29593">MKYYQHILLVCLALLSCVFMFYSSYFSSWSLTSFTFLLSNPEKKEVKGNKDEIISHLQKQLASKQLEIIHLQQTLANIEALQKEAFLDSSRNLISAKVLLKRDSTSHRNSFVINKGKRDGVQLGALVTFKKNLLGIVSKLSAKSSMVLHVSDPYMHIPVFLMVKKQQAFTIYDEGICVGQSKQKCKIKFIQWFAEKALPEAAVALTSGFGNRYPQGLIVGNVTIKKSTTQREKQHYLLNVNPIALDKIYNVMVTVNQDVRK</sequence>
<keyword evidence="7" id="KW-1185">Reference proteome</keyword>
<dbReference type="AlphaFoldDB" id="A0A5S9F2G2"/>
<evidence type="ECO:0000313" key="7">
    <source>
        <dbReference type="Proteomes" id="UP000326354"/>
    </source>
</evidence>
<evidence type="ECO:0000259" key="5">
    <source>
        <dbReference type="Pfam" id="PF04085"/>
    </source>
</evidence>
<keyword evidence="3" id="KW-0133">Cell shape</keyword>
<dbReference type="InterPro" id="IPR042175">
    <property type="entry name" value="Cell/Rod_MreC_2"/>
</dbReference>
<protein>
    <recommendedName>
        <fullName evidence="2">Cell shape-determining protein MreC</fullName>
    </recommendedName>
    <alternativeName>
        <fullName evidence="4">Cell shape protein MreC</fullName>
    </alternativeName>
</protein>
<dbReference type="InterPro" id="IPR042177">
    <property type="entry name" value="Cell/Rod_1"/>
</dbReference>
<dbReference type="KEGG" id="uam:UABAM_01572"/>
<comment type="similarity">
    <text evidence="1">Belongs to the MreC family.</text>
</comment>
<dbReference type="Gene3D" id="2.40.10.350">
    <property type="entry name" value="Rod shape-determining protein MreC, domain 2"/>
    <property type="match status" value="1"/>
</dbReference>
<dbReference type="Proteomes" id="UP000326354">
    <property type="component" value="Chromosome"/>
</dbReference>
<accession>A0A5S9F2G2</accession>
<feature type="domain" description="Rod shape-determining protein MreC beta-barrel core" evidence="5">
    <location>
        <begin position="100"/>
        <end position="253"/>
    </location>
</feature>
<evidence type="ECO:0000256" key="2">
    <source>
        <dbReference type="ARBA" id="ARBA00013855"/>
    </source>
</evidence>
<organism evidence="6 7">
    <name type="scientific">Uabimicrobium amorphum</name>
    <dbReference type="NCBI Taxonomy" id="2596890"/>
    <lineage>
        <taxon>Bacteria</taxon>
        <taxon>Pseudomonadati</taxon>
        <taxon>Planctomycetota</taxon>
        <taxon>Candidatus Uabimicrobiia</taxon>
        <taxon>Candidatus Uabimicrobiales</taxon>
        <taxon>Candidatus Uabimicrobiaceae</taxon>
        <taxon>Candidatus Uabimicrobium</taxon>
    </lineage>
</organism>
<dbReference type="PANTHER" id="PTHR34138:SF1">
    <property type="entry name" value="CELL SHAPE-DETERMINING PROTEIN MREC"/>
    <property type="match status" value="1"/>
</dbReference>
<dbReference type="InterPro" id="IPR055342">
    <property type="entry name" value="MreC_beta-barrel_core"/>
</dbReference>
<dbReference type="GO" id="GO:0005886">
    <property type="term" value="C:plasma membrane"/>
    <property type="evidence" value="ECO:0007669"/>
    <property type="project" value="TreeGrafter"/>
</dbReference>
<reference evidence="6 7" key="1">
    <citation type="submission" date="2019-08" db="EMBL/GenBank/DDBJ databases">
        <title>Complete genome sequence of Candidatus Uab amorphum.</title>
        <authorList>
            <person name="Shiratori T."/>
            <person name="Suzuki S."/>
            <person name="Kakizawa Y."/>
            <person name="Ishida K."/>
        </authorList>
    </citation>
    <scope>NUCLEOTIDE SEQUENCE [LARGE SCALE GENOMIC DNA]</scope>
    <source>
        <strain evidence="6 7">SRT547</strain>
    </source>
</reference>
<dbReference type="Pfam" id="PF04085">
    <property type="entry name" value="MreC"/>
    <property type="match status" value="1"/>
</dbReference>
<dbReference type="EMBL" id="AP019860">
    <property type="protein sequence ID" value="BBM83221.1"/>
    <property type="molecule type" value="Genomic_DNA"/>
</dbReference>
<dbReference type="InterPro" id="IPR007221">
    <property type="entry name" value="MreC"/>
</dbReference>
<dbReference type="GO" id="GO:0008360">
    <property type="term" value="P:regulation of cell shape"/>
    <property type="evidence" value="ECO:0007669"/>
    <property type="project" value="UniProtKB-KW"/>
</dbReference>
<evidence type="ECO:0000256" key="4">
    <source>
        <dbReference type="ARBA" id="ARBA00032089"/>
    </source>
</evidence>
<dbReference type="Gene3D" id="2.40.10.340">
    <property type="entry name" value="Rod shape-determining protein MreC, domain 1"/>
    <property type="match status" value="1"/>
</dbReference>
<evidence type="ECO:0000256" key="3">
    <source>
        <dbReference type="ARBA" id="ARBA00022960"/>
    </source>
</evidence>
<dbReference type="PROSITE" id="PS51257">
    <property type="entry name" value="PROKAR_LIPOPROTEIN"/>
    <property type="match status" value="1"/>
</dbReference>
<name>A0A5S9F2G2_UABAM</name>
<proteinExistence type="inferred from homology"/>
<evidence type="ECO:0000313" key="6">
    <source>
        <dbReference type="EMBL" id="BBM83221.1"/>
    </source>
</evidence>
<gene>
    <name evidence="6" type="ORF">UABAM_01572</name>
</gene>